<keyword evidence="1" id="KW-0472">Membrane</keyword>
<keyword evidence="1" id="KW-0812">Transmembrane</keyword>
<dbReference type="OrthoDB" id="9787495at2"/>
<dbReference type="InterPro" id="IPR010389">
    <property type="entry name" value="Urate_ox_N"/>
</dbReference>
<accession>A0A1R4H384</accession>
<evidence type="ECO:0000256" key="1">
    <source>
        <dbReference type="SAM" id="Phobius"/>
    </source>
</evidence>
<dbReference type="Proteomes" id="UP000195442">
    <property type="component" value="Unassembled WGS sequence"/>
</dbReference>
<dbReference type="Pfam" id="PF06181">
    <property type="entry name" value="Urate_ox_N"/>
    <property type="match status" value="1"/>
</dbReference>
<feature type="transmembrane region" description="Helical" evidence="1">
    <location>
        <begin position="87"/>
        <end position="107"/>
    </location>
</feature>
<organism evidence="3 4">
    <name type="scientific">Crenothrix polyspora</name>
    <dbReference type="NCBI Taxonomy" id="360316"/>
    <lineage>
        <taxon>Bacteria</taxon>
        <taxon>Pseudomonadati</taxon>
        <taxon>Pseudomonadota</taxon>
        <taxon>Gammaproteobacteria</taxon>
        <taxon>Methylococcales</taxon>
        <taxon>Crenotrichaceae</taxon>
        <taxon>Crenothrix</taxon>
    </lineage>
</organism>
<dbReference type="RefSeq" id="WP_087146202.1">
    <property type="nucleotide sequence ID" value="NZ_FUKJ01000089.1"/>
</dbReference>
<feature type="transmembrane region" description="Helical" evidence="1">
    <location>
        <begin position="168"/>
        <end position="190"/>
    </location>
</feature>
<feature type="transmembrane region" description="Helical" evidence="1">
    <location>
        <begin position="62"/>
        <end position="80"/>
    </location>
</feature>
<feature type="transmembrane region" description="Helical" evidence="1">
    <location>
        <begin position="12"/>
        <end position="32"/>
    </location>
</feature>
<feature type="domain" description="Urate oxidase N-terminal" evidence="2">
    <location>
        <begin position="89"/>
        <end position="180"/>
    </location>
</feature>
<keyword evidence="1" id="KW-1133">Transmembrane helix</keyword>
<reference evidence="4" key="1">
    <citation type="submission" date="2017-02" db="EMBL/GenBank/DDBJ databases">
        <authorList>
            <person name="Daims H."/>
        </authorList>
    </citation>
    <scope>NUCLEOTIDE SEQUENCE [LARGE SCALE GENOMIC DNA]</scope>
</reference>
<evidence type="ECO:0000259" key="2">
    <source>
        <dbReference type="Pfam" id="PF06181"/>
    </source>
</evidence>
<proteinExistence type="predicted"/>
<dbReference type="AlphaFoldDB" id="A0A1R4H384"/>
<dbReference type="PIRSF" id="PIRSF032086">
    <property type="entry name" value="UCP032086"/>
    <property type="match status" value="1"/>
</dbReference>
<gene>
    <name evidence="3" type="ORF">CRENPOLYSF2_1790007</name>
</gene>
<evidence type="ECO:0000313" key="4">
    <source>
        <dbReference type="Proteomes" id="UP000195442"/>
    </source>
</evidence>
<name>A0A1R4H384_9GAMM</name>
<keyword evidence="4" id="KW-1185">Reference proteome</keyword>
<protein>
    <recommendedName>
        <fullName evidence="2">Urate oxidase N-terminal domain-containing protein</fullName>
    </recommendedName>
</protein>
<feature type="transmembrane region" description="Helical" evidence="1">
    <location>
        <begin position="211"/>
        <end position="229"/>
    </location>
</feature>
<dbReference type="EMBL" id="FUKJ01000089">
    <property type="protein sequence ID" value="SJM90692.1"/>
    <property type="molecule type" value="Genomic_DNA"/>
</dbReference>
<dbReference type="InterPro" id="IPR016988">
    <property type="entry name" value="UCP032086"/>
</dbReference>
<evidence type="ECO:0000313" key="3">
    <source>
        <dbReference type="EMBL" id="SJM90692.1"/>
    </source>
</evidence>
<sequence>MDIVTTKLGLEMLLRWGHFLGGITWIGLLYYFNLVQTEYFKEATGDAKSDAIQKLVPRALWWFRWGAMFTLITGLGIFAVKGGGMSVDIYVGALLGVFMFINVWLIIWPNQKIVIASATQVASGGAALPEAANALATAGLASRTNFLFSVPMLFFMGASSHYPHPFHLLAFILAVVVILALEYNGAYPMIKNHSLVQKLPAAGKIGPCASIKGVIHCGLGLTVVLFLILDLL</sequence>